<evidence type="ECO:0000313" key="2">
    <source>
        <dbReference type="EMBL" id="GBN38227.1"/>
    </source>
</evidence>
<feature type="region of interest" description="Disordered" evidence="1">
    <location>
        <begin position="56"/>
        <end position="87"/>
    </location>
</feature>
<dbReference type="Proteomes" id="UP000499080">
    <property type="component" value="Unassembled WGS sequence"/>
</dbReference>
<evidence type="ECO:0000256" key="1">
    <source>
        <dbReference type="SAM" id="MobiDB-lite"/>
    </source>
</evidence>
<name>A0A4Y2NJM7_ARAVE</name>
<proteinExistence type="predicted"/>
<dbReference type="AlphaFoldDB" id="A0A4Y2NJM7"/>
<comment type="caution">
    <text evidence="2">The sequence shown here is derived from an EMBL/GenBank/DDBJ whole genome shotgun (WGS) entry which is preliminary data.</text>
</comment>
<sequence length="87" mass="9162">MRAPAKAVKIFHYFGVPSSDFRTGGLLKPPGEVSKSIPRTSGHAICWVIHSSDCTQGQPDPGAARSTVPPPHPAFKTGPLSALISLE</sequence>
<evidence type="ECO:0000313" key="3">
    <source>
        <dbReference type="Proteomes" id="UP000499080"/>
    </source>
</evidence>
<organism evidence="2 3">
    <name type="scientific">Araneus ventricosus</name>
    <name type="common">Orbweaver spider</name>
    <name type="synonym">Epeira ventricosa</name>
    <dbReference type="NCBI Taxonomy" id="182803"/>
    <lineage>
        <taxon>Eukaryota</taxon>
        <taxon>Metazoa</taxon>
        <taxon>Ecdysozoa</taxon>
        <taxon>Arthropoda</taxon>
        <taxon>Chelicerata</taxon>
        <taxon>Arachnida</taxon>
        <taxon>Araneae</taxon>
        <taxon>Araneomorphae</taxon>
        <taxon>Entelegynae</taxon>
        <taxon>Araneoidea</taxon>
        <taxon>Araneidae</taxon>
        <taxon>Araneus</taxon>
    </lineage>
</organism>
<gene>
    <name evidence="2" type="ORF">AVEN_10654_1</name>
</gene>
<accession>A0A4Y2NJM7</accession>
<reference evidence="2 3" key="1">
    <citation type="journal article" date="2019" name="Sci. Rep.">
        <title>Orb-weaving spider Araneus ventricosus genome elucidates the spidroin gene catalogue.</title>
        <authorList>
            <person name="Kono N."/>
            <person name="Nakamura H."/>
            <person name="Ohtoshi R."/>
            <person name="Moran D.A.P."/>
            <person name="Shinohara A."/>
            <person name="Yoshida Y."/>
            <person name="Fujiwara M."/>
            <person name="Mori M."/>
            <person name="Tomita M."/>
            <person name="Arakawa K."/>
        </authorList>
    </citation>
    <scope>NUCLEOTIDE SEQUENCE [LARGE SCALE GENOMIC DNA]</scope>
</reference>
<protein>
    <submittedName>
        <fullName evidence="2">Uncharacterized protein</fullName>
    </submittedName>
</protein>
<dbReference type="EMBL" id="BGPR01009140">
    <property type="protein sequence ID" value="GBN38227.1"/>
    <property type="molecule type" value="Genomic_DNA"/>
</dbReference>
<keyword evidence="3" id="KW-1185">Reference proteome</keyword>